<evidence type="ECO:0000256" key="2">
    <source>
        <dbReference type="SAM" id="MobiDB-lite"/>
    </source>
</evidence>
<evidence type="ECO:0000256" key="1">
    <source>
        <dbReference type="SAM" id="Coils"/>
    </source>
</evidence>
<feature type="region of interest" description="Disordered" evidence="2">
    <location>
        <begin position="68"/>
        <end position="112"/>
    </location>
</feature>
<feature type="coiled-coil region" evidence="1">
    <location>
        <begin position="217"/>
        <end position="339"/>
    </location>
</feature>
<organism evidence="3 4">
    <name type="scientific">Stichopus japonicus</name>
    <name type="common">Sea cucumber</name>
    <dbReference type="NCBI Taxonomy" id="307972"/>
    <lineage>
        <taxon>Eukaryota</taxon>
        <taxon>Metazoa</taxon>
        <taxon>Echinodermata</taxon>
        <taxon>Eleutherozoa</taxon>
        <taxon>Echinozoa</taxon>
        <taxon>Holothuroidea</taxon>
        <taxon>Aspidochirotacea</taxon>
        <taxon>Aspidochirotida</taxon>
        <taxon>Stichopodidae</taxon>
        <taxon>Apostichopus</taxon>
    </lineage>
</organism>
<dbReference type="Proteomes" id="UP000230750">
    <property type="component" value="Unassembled WGS sequence"/>
</dbReference>
<reference evidence="3 4" key="1">
    <citation type="journal article" date="2017" name="PLoS Biol.">
        <title>The sea cucumber genome provides insights into morphological evolution and visceral regeneration.</title>
        <authorList>
            <person name="Zhang X."/>
            <person name="Sun L."/>
            <person name="Yuan J."/>
            <person name="Sun Y."/>
            <person name="Gao Y."/>
            <person name="Zhang L."/>
            <person name="Li S."/>
            <person name="Dai H."/>
            <person name="Hamel J.F."/>
            <person name="Liu C."/>
            <person name="Yu Y."/>
            <person name="Liu S."/>
            <person name="Lin W."/>
            <person name="Guo K."/>
            <person name="Jin S."/>
            <person name="Xu P."/>
            <person name="Storey K.B."/>
            <person name="Huan P."/>
            <person name="Zhang T."/>
            <person name="Zhou Y."/>
            <person name="Zhang J."/>
            <person name="Lin C."/>
            <person name="Li X."/>
            <person name="Xing L."/>
            <person name="Huo D."/>
            <person name="Sun M."/>
            <person name="Wang L."/>
            <person name="Mercier A."/>
            <person name="Li F."/>
            <person name="Yang H."/>
            <person name="Xiang J."/>
        </authorList>
    </citation>
    <scope>NUCLEOTIDE SEQUENCE [LARGE SCALE GENOMIC DNA]</scope>
    <source>
        <strain evidence="3">Shaxun</strain>
        <tissue evidence="3">Muscle</tissue>
    </source>
</reference>
<dbReference type="EMBL" id="MRZV01000552">
    <property type="protein sequence ID" value="PIK47888.1"/>
    <property type="molecule type" value="Genomic_DNA"/>
</dbReference>
<feature type="compositionally biased region" description="Polar residues" evidence="2">
    <location>
        <begin position="68"/>
        <end position="80"/>
    </location>
</feature>
<feature type="compositionally biased region" description="Low complexity" evidence="2">
    <location>
        <begin position="84"/>
        <end position="110"/>
    </location>
</feature>
<protein>
    <submittedName>
        <fullName evidence="3">Uncharacterized protein</fullName>
    </submittedName>
</protein>
<keyword evidence="4" id="KW-1185">Reference proteome</keyword>
<proteinExistence type="predicted"/>
<evidence type="ECO:0000313" key="4">
    <source>
        <dbReference type="Proteomes" id="UP000230750"/>
    </source>
</evidence>
<evidence type="ECO:0000313" key="3">
    <source>
        <dbReference type="EMBL" id="PIK47888.1"/>
    </source>
</evidence>
<accession>A0A2G8KIS4</accession>
<feature type="non-terminal residue" evidence="3">
    <location>
        <position position="397"/>
    </location>
</feature>
<keyword evidence="1" id="KW-0175">Coiled coil</keyword>
<comment type="caution">
    <text evidence="3">The sequence shown here is derived from an EMBL/GenBank/DDBJ whole genome shotgun (WGS) entry which is preliminary data.</text>
</comment>
<gene>
    <name evidence="3" type="ORF">BSL78_15263</name>
</gene>
<dbReference type="AlphaFoldDB" id="A0A2G8KIS4"/>
<name>A0A2G8KIS4_STIJA</name>
<sequence length="397" mass="45661">MSEFIQKPSEPANNNVAWGFPGCDALSDDSLRIKFGDFEVQSMDNDKVIVYLDDLVFVDGVLVEGSSGLPSVPSNNNNHSIPLPSTTTTLEDQPTDQEQQLQESQQSSPTEELRATVALCNQTIADLVDKKLLKFEKAQRGIFKKRSVSHHRERDDVIRVLNRLSEESRQVVKIHHDMACQLKIKQRDQTILKKAVTSFGKEIKSNSAARRVMKGDLGSKTAQCRELENQLKETNSRWNDRLAAKEQECQRHKKKEMNMTHLLRENSQTLDIVTSELNNANTKMTSLLEDNQQLKIEMTSLQITADKTEYDLQNSLRFKDKLQAEKSFLESGVKDLEEKLRSQRQFFCEQEETLRKQWGEMLLIKERDCERYKKEMENMAITLNKSNSVVYKLTAEL</sequence>